<feature type="signal peptide" evidence="6">
    <location>
        <begin position="1"/>
        <end position="22"/>
    </location>
</feature>
<dbReference type="Pfam" id="PF07980">
    <property type="entry name" value="SusD_RagB"/>
    <property type="match status" value="1"/>
</dbReference>
<dbReference type="PROSITE" id="PS51257">
    <property type="entry name" value="PROKAR_LIPOPROTEIN"/>
    <property type="match status" value="1"/>
</dbReference>
<evidence type="ECO:0000256" key="5">
    <source>
        <dbReference type="ARBA" id="ARBA00023237"/>
    </source>
</evidence>
<dbReference type="EMBL" id="ACLR01000013">
    <property type="protein sequence ID" value="EEK17711.1"/>
    <property type="molecule type" value="Genomic_DNA"/>
</dbReference>
<dbReference type="eggNOG" id="COG3193">
    <property type="taxonomic scope" value="Bacteria"/>
</dbReference>
<dbReference type="Gene3D" id="1.25.40.390">
    <property type="match status" value="1"/>
</dbReference>
<dbReference type="InterPro" id="IPR012944">
    <property type="entry name" value="SusD_RagB_dom"/>
</dbReference>
<dbReference type="InterPro" id="IPR011990">
    <property type="entry name" value="TPR-like_helical_dom_sf"/>
</dbReference>
<dbReference type="SUPFAM" id="SSF48452">
    <property type="entry name" value="TPR-like"/>
    <property type="match status" value="1"/>
</dbReference>
<sequence length="555" mass="63369">MKQHIKTLGLLLVSLLALTACKVEFIPEGNEQQSAFKTMQDVKWTREAMFETLRGAESPANLFVGDYQSDLFNVVNFRDNGAYGKFYDWDEHLLGDAEEIAAYYGSYASLIKDANYFIMRAEEFTANEELMKGLSKEDLAAIKVYVAEARTLRALGHYRLMLRFSKRYNDANDGGDLGIVMMKKFDPLFKSTPKARSTQKEVYTWCLNELKEAANDLPPKTAYNDKKMGKIPCYLVDDYAYAVSARILLEMHRYADAIEMVEKFIDNYPLATSAVADKGNDHDPHAFENIWKYETSTEIMAMTYANKKVGRVRGILNGLRYIPKALKDGSDAELAVPAWLPTQYLIDLYTKAIDTKAAPGDKDYRFQHWFDNGTKKAHKVDVFVYDTAPLEKLGFGYYVYKFSGNPDLDQNSEKHLYSYAHTTHLFDIAEAHLIKAEAQAWSGDVAGAKATLQKLRKSRGLGDELKASNQDEIKQAVMNERTREMLGMGTRMNDLKRWGLGIDRQDKDAQQQLMAKPGALHENNTDLKRPATDKMFIWEFPLQDRFANKELVRNW</sequence>
<dbReference type="AlphaFoldDB" id="C2M995"/>
<proteinExistence type="inferred from homology"/>
<dbReference type="STRING" id="596327.PORUE0001_1482"/>
<keyword evidence="4" id="KW-0472">Membrane</keyword>
<evidence type="ECO:0000256" key="2">
    <source>
        <dbReference type="ARBA" id="ARBA00006275"/>
    </source>
</evidence>
<name>C2M995_9PORP</name>
<protein>
    <submittedName>
        <fullName evidence="8">SusD family protein</fullName>
    </submittedName>
</protein>
<comment type="subcellular location">
    <subcellularLocation>
        <location evidence="1">Cell outer membrane</location>
    </subcellularLocation>
</comment>
<comment type="caution">
    <text evidence="8">The sequence shown here is derived from an EMBL/GenBank/DDBJ whole genome shotgun (WGS) entry which is preliminary data.</text>
</comment>
<keyword evidence="5" id="KW-0998">Cell outer membrane</keyword>
<evidence type="ECO:0000256" key="1">
    <source>
        <dbReference type="ARBA" id="ARBA00004442"/>
    </source>
</evidence>
<organism evidence="8 9">
    <name type="scientific">Porphyromonas uenonis 60-3</name>
    <dbReference type="NCBI Taxonomy" id="596327"/>
    <lineage>
        <taxon>Bacteria</taxon>
        <taxon>Pseudomonadati</taxon>
        <taxon>Bacteroidota</taxon>
        <taxon>Bacteroidia</taxon>
        <taxon>Bacteroidales</taxon>
        <taxon>Porphyromonadaceae</taxon>
        <taxon>Porphyromonas</taxon>
    </lineage>
</organism>
<evidence type="ECO:0000256" key="3">
    <source>
        <dbReference type="ARBA" id="ARBA00022729"/>
    </source>
</evidence>
<evidence type="ECO:0000256" key="4">
    <source>
        <dbReference type="ARBA" id="ARBA00023136"/>
    </source>
</evidence>
<feature type="domain" description="RagB/SusD" evidence="7">
    <location>
        <begin position="341"/>
        <end position="530"/>
    </location>
</feature>
<evidence type="ECO:0000313" key="9">
    <source>
        <dbReference type="Proteomes" id="UP000003303"/>
    </source>
</evidence>
<comment type="similarity">
    <text evidence="2">Belongs to the SusD family.</text>
</comment>
<keyword evidence="9" id="KW-1185">Reference proteome</keyword>
<evidence type="ECO:0000259" key="7">
    <source>
        <dbReference type="Pfam" id="PF07980"/>
    </source>
</evidence>
<feature type="chain" id="PRO_5002914781" evidence="6">
    <location>
        <begin position="23"/>
        <end position="555"/>
    </location>
</feature>
<accession>C2M995</accession>
<dbReference type="OrthoDB" id="1080118at2"/>
<keyword evidence="3 6" id="KW-0732">Signal</keyword>
<evidence type="ECO:0000313" key="8">
    <source>
        <dbReference type="EMBL" id="EEK17711.1"/>
    </source>
</evidence>
<dbReference type="GO" id="GO:0009279">
    <property type="term" value="C:cell outer membrane"/>
    <property type="evidence" value="ECO:0007669"/>
    <property type="project" value="UniProtKB-SubCell"/>
</dbReference>
<evidence type="ECO:0000256" key="6">
    <source>
        <dbReference type="SAM" id="SignalP"/>
    </source>
</evidence>
<reference evidence="8 9" key="1">
    <citation type="submission" date="2009-04" db="EMBL/GenBank/DDBJ databases">
        <authorList>
            <person name="Sebastian Y."/>
            <person name="Madupu R."/>
            <person name="Durkin A.S."/>
            <person name="Torralba M."/>
            <person name="Methe B."/>
            <person name="Sutton G.G."/>
            <person name="Strausberg R.L."/>
            <person name="Nelson K.E."/>
        </authorList>
    </citation>
    <scope>NUCLEOTIDE SEQUENCE [LARGE SCALE GENOMIC DNA]</scope>
    <source>
        <strain evidence="8 9">60-3</strain>
    </source>
</reference>
<dbReference type="Proteomes" id="UP000003303">
    <property type="component" value="Unassembled WGS sequence"/>
</dbReference>
<gene>
    <name evidence="8" type="ORF">PORUE0001_1482</name>
</gene>
<dbReference type="RefSeq" id="WP_007364478.1">
    <property type="nucleotide sequence ID" value="NZ_ACLR01000013.1"/>
</dbReference>